<dbReference type="PANTHER" id="PTHR11315:SF0">
    <property type="entry name" value="FOLATE GAMMA-GLUTAMYL HYDROLASE"/>
    <property type="match status" value="1"/>
</dbReference>
<dbReference type="Gene3D" id="3.40.50.880">
    <property type="match status" value="1"/>
</dbReference>
<dbReference type="EMBL" id="CM002925">
    <property type="protein sequence ID" value="KGN55060.1"/>
    <property type="molecule type" value="Genomic_DNA"/>
</dbReference>
<dbReference type="PANTHER" id="PTHR11315">
    <property type="entry name" value="PROTEASE FAMILY C26 GAMMA-GLUTAMYL HYDROLASE"/>
    <property type="match status" value="1"/>
</dbReference>
<evidence type="ECO:0000313" key="10">
    <source>
        <dbReference type="Proteomes" id="UP000029981"/>
    </source>
</evidence>
<dbReference type="Proteomes" id="UP000029981">
    <property type="component" value="Chromosome 4"/>
</dbReference>
<sequence>MFNSADLSHLFNGRRRSTISLLNLLSISLLIFSFFQIGLVKPISAHNPLYNNIFLPSQLQNNERSDDNLQLRTCTKVNPSLYYRPVIGILSHPGDGASGRYSNATTASYIPASYVKFVESAGARVIPLIYNDPPEVLEEKMGLVNGVIFTGGRVRDGLYYSVAEKIFQQILSRNEAGDYVPLYGISLGFQIISAMVSQRNDIIETFNATRFPSALKFNDFANIRGTYGISPETFEQDERLSDFFQILTTSVDKNNKVYVSTANARNYPITIFQWNPEKNSYEWGISTIPHTEYAIELTHHVAHHLVSEARRSINQPPAEKVLEKLIYNYSPIYNGKAGKGYDQVYLFE</sequence>
<keyword evidence="4" id="KW-0964">Secreted</keyword>
<evidence type="ECO:0000256" key="2">
    <source>
        <dbReference type="ARBA" id="ARBA00011083"/>
    </source>
</evidence>
<dbReference type="Pfam" id="PF07722">
    <property type="entry name" value="Peptidase_C26"/>
    <property type="match status" value="1"/>
</dbReference>
<comment type="similarity">
    <text evidence="2">Belongs to the peptidase C26 family.</text>
</comment>
<accession>A0A0A0KZI0</accession>
<dbReference type="AlphaFoldDB" id="A0A0A0KZI0"/>
<reference evidence="9 10" key="2">
    <citation type="journal article" date="2009" name="PLoS ONE">
        <title>An integrated genetic and cytogenetic map of the cucumber genome.</title>
        <authorList>
            <person name="Ren Y."/>
            <person name="Zhang Z."/>
            <person name="Liu J."/>
            <person name="Staub J.E."/>
            <person name="Han Y."/>
            <person name="Cheng Z."/>
            <person name="Li X."/>
            <person name="Lu J."/>
            <person name="Miao H."/>
            <person name="Kang H."/>
            <person name="Xie B."/>
            <person name="Gu X."/>
            <person name="Wang X."/>
            <person name="Du Y."/>
            <person name="Jin W."/>
            <person name="Huang S."/>
        </authorList>
    </citation>
    <scope>NUCLEOTIDE SEQUENCE [LARGE SCALE GENOMIC DNA]</scope>
    <source>
        <strain evidence="10">cv. 9930</strain>
    </source>
</reference>
<evidence type="ECO:0000256" key="8">
    <source>
        <dbReference type="SAM" id="Phobius"/>
    </source>
</evidence>
<dbReference type="GO" id="GO:0005773">
    <property type="term" value="C:vacuole"/>
    <property type="evidence" value="ECO:0000318"/>
    <property type="project" value="GO_Central"/>
</dbReference>
<evidence type="ECO:0000256" key="4">
    <source>
        <dbReference type="ARBA" id="ARBA00022525"/>
    </source>
</evidence>
<dbReference type="SUPFAM" id="SSF52317">
    <property type="entry name" value="Class I glutamine amidotransferase-like"/>
    <property type="match status" value="1"/>
</dbReference>
<organism evidence="9 10">
    <name type="scientific">Cucumis sativus</name>
    <name type="common">Cucumber</name>
    <dbReference type="NCBI Taxonomy" id="3659"/>
    <lineage>
        <taxon>Eukaryota</taxon>
        <taxon>Viridiplantae</taxon>
        <taxon>Streptophyta</taxon>
        <taxon>Embryophyta</taxon>
        <taxon>Tracheophyta</taxon>
        <taxon>Spermatophyta</taxon>
        <taxon>Magnoliopsida</taxon>
        <taxon>eudicotyledons</taxon>
        <taxon>Gunneridae</taxon>
        <taxon>Pentapetalae</taxon>
        <taxon>rosids</taxon>
        <taxon>fabids</taxon>
        <taxon>Cucurbitales</taxon>
        <taxon>Cucurbitaceae</taxon>
        <taxon>Benincaseae</taxon>
        <taxon>Cucumis</taxon>
    </lineage>
</organism>
<keyword evidence="8" id="KW-1133">Transmembrane helix</keyword>
<reference evidence="9 10" key="4">
    <citation type="journal article" date="2011" name="BMC Genomics">
        <title>RNA-Seq improves annotation of protein-coding genes in the cucumber genome.</title>
        <authorList>
            <person name="Li Z."/>
            <person name="Zhang Z."/>
            <person name="Yan P."/>
            <person name="Huang S."/>
            <person name="Fei Z."/>
            <person name="Lin K."/>
        </authorList>
    </citation>
    <scope>NUCLEOTIDE SEQUENCE [LARGE SCALE GENOMIC DNA]</scope>
    <source>
        <strain evidence="10">cv. 9930</strain>
    </source>
</reference>
<evidence type="ECO:0000256" key="7">
    <source>
        <dbReference type="PROSITE-ProRule" id="PRU00607"/>
    </source>
</evidence>
<dbReference type="InterPro" id="IPR011697">
    <property type="entry name" value="Peptidase_C26"/>
</dbReference>
<keyword evidence="8" id="KW-0812">Transmembrane</keyword>
<reference evidence="9 10" key="3">
    <citation type="journal article" date="2010" name="BMC Genomics">
        <title>Transcriptome sequencing and comparative analysis of cucumber flowers with different sex types.</title>
        <authorList>
            <person name="Guo S."/>
            <person name="Zheng Y."/>
            <person name="Joung J.G."/>
            <person name="Liu S."/>
            <person name="Zhang Z."/>
            <person name="Crasta O.R."/>
            <person name="Sobral B.W."/>
            <person name="Xu Y."/>
            <person name="Huang S."/>
            <person name="Fei Z."/>
        </authorList>
    </citation>
    <scope>NUCLEOTIDE SEQUENCE [LARGE SCALE GENOMIC DNA]</scope>
    <source>
        <strain evidence="10">cv. 9930</strain>
    </source>
</reference>
<comment type="subcellular location">
    <subcellularLocation>
        <location evidence="1">Secreted</location>
        <location evidence="1">Extracellular space</location>
    </subcellularLocation>
</comment>
<evidence type="ECO:0000313" key="9">
    <source>
        <dbReference type="EMBL" id="KGN55060.1"/>
    </source>
</evidence>
<dbReference type="InterPro" id="IPR015527">
    <property type="entry name" value="Pept_C26_g-glut_hydrolase"/>
</dbReference>
<dbReference type="GO" id="GO:0046900">
    <property type="term" value="P:tetrahydrofolylpolyglutamate metabolic process"/>
    <property type="evidence" value="ECO:0000318"/>
    <property type="project" value="GO_Central"/>
</dbReference>
<keyword evidence="5" id="KW-0732">Signal</keyword>
<keyword evidence="6" id="KW-0378">Hydrolase</keyword>
<evidence type="ECO:0000256" key="6">
    <source>
        <dbReference type="ARBA" id="ARBA00022801"/>
    </source>
</evidence>
<feature type="transmembrane region" description="Helical" evidence="8">
    <location>
        <begin position="21"/>
        <end position="39"/>
    </location>
</feature>
<comment type="caution">
    <text evidence="7">Lacks conserved residue(s) required for the propagation of feature annotation.</text>
</comment>
<reference evidence="9 10" key="1">
    <citation type="journal article" date="2009" name="Nat. Genet.">
        <title>The genome of the cucumber, Cucumis sativus L.</title>
        <authorList>
            <person name="Huang S."/>
            <person name="Li R."/>
            <person name="Zhang Z."/>
            <person name="Li L."/>
            <person name="Gu X."/>
            <person name="Fan W."/>
            <person name="Lucas W.J."/>
            <person name="Wang X."/>
            <person name="Xie B."/>
            <person name="Ni P."/>
            <person name="Ren Y."/>
            <person name="Zhu H."/>
            <person name="Li J."/>
            <person name="Lin K."/>
            <person name="Jin W."/>
            <person name="Fei Z."/>
            <person name="Li G."/>
            <person name="Staub J."/>
            <person name="Kilian A."/>
            <person name="van der Vossen E.A."/>
            <person name="Wu Y."/>
            <person name="Guo J."/>
            <person name="He J."/>
            <person name="Jia Z."/>
            <person name="Ren Y."/>
            <person name="Tian G."/>
            <person name="Lu Y."/>
            <person name="Ruan J."/>
            <person name="Qian W."/>
            <person name="Wang M."/>
            <person name="Huang Q."/>
            <person name="Li B."/>
            <person name="Xuan Z."/>
            <person name="Cao J."/>
            <person name="Asan"/>
            <person name="Wu Z."/>
            <person name="Zhang J."/>
            <person name="Cai Q."/>
            <person name="Bai Y."/>
            <person name="Zhao B."/>
            <person name="Han Y."/>
            <person name="Li Y."/>
            <person name="Li X."/>
            <person name="Wang S."/>
            <person name="Shi Q."/>
            <person name="Liu S."/>
            <person name="Cho W.K."/>
            <person name="Kim J.Y."/>
            <person name="Xu Y."/>
            <person name="Heller-Uszynska K."/>
            <person name="Miao H."/>
            <person name="Cheng Z."/>
            <person name="Zhang S."/>
            <person name="Wu J."/>
            <person name="Yang Y."/>
            <person name="Kang H."/>
            <person name="Li M."/>
            <person name="Liang H."/>
            <person name="Ren X."/>
            <person name="Shi Z."/>
            <person name="Wen M."/>
            <person name="Jian M."/>
            <person name="Yang H."/>
            <person name="Zhang G."/>
            <person name="Yang Z."/>
            <person name="Chen R."/>
            <person name="Liu S."/>
            <person name="Li J."/>
            <person name="Ma L."/>
            <person name="Liu H."/>
            <person name="Zhou Y."/>
            <person name="Zhao J."/>
            <person name="Fang X."/>
            <person name="Li G."/>
            <person name="Fang L."/>
            <person name="Li Y."/>
            <person name="Liu D."/>
            <person name="Zheng H."/>
            <person name="Zhang Y."/>
            <person name="Qin N."/>
            <person name="Li Z."/>
            <person name="Yang G."/>
            <person name="Yang S."/>
            <person name="Bolund L."/>
            <person name="Kristiansen K."/>
            <person name="Zheng H."/>
            <person name="Li S."/>
            <person name="Zhang X."/>
            <person name="Yang H."/>
            <person name="Wang J."/>
            <person name="Sun R."/>
            <person name="Zhang B."/>
            <person name="Jiang S."/>
            <person name="Wang J."/>
            <person name="Du Y."/>
            <person name="Li S."/>
        </authorList>
    </citation>
    <scope>NUCLEOTIDE SEQUENCE [LARGE SCALE GENOMIC DNA]</scope>
    <source>
        <strain evidence="10">cv. 9930</strain>
    </source>
</reference>
<evidence type="ECO:0000256" key="5">
    <source>
        <dbReference type="ARBA" id="ARBA00022729"/>
    </source>
</evidence>
<gene>
    <name evidence="9" type="ORF">Csa_4G627110</name>
</gene>
<evidence type="ECO:0000256" key="3">
    <source>
        <dbReference type="ARBA" id="ARBA00012886"/>
    </source>
</evidence>
<dbReference type="EC" id="3.4.19.9" evidence="3"/>
<evidence type="ECO:0000256" key="1">
    <source>
        <dbReference type="ARBA" id="ARBA00004239"/>
    </source>
</evidence>
<protein>
    <recommendedName>
        <fullName evidence="3">folate gamma-glutamyl hydrolase</fullName>
        <ecNumber evidence="3">3.4.19.9</ecNumber>
    </recommendedName>
</protein>
<keyword evidence="8" id="KW-0472">Membrane</keyword>
<dbReference type="PROSITE" id="PS51275">
    <property type="entry name" value="PEPTIDASE_C26_GGH"/>
    <property type="match status" value="1"/>
</dbReference>
<name>A0A0A0KZI0_CUCSA</name>
<dbReference type="GO" id="GO:0034722">
    <property type="term" value="F:gamma-glutamyl-peptidase activity"/>
    <property type="evidence" value="ECO:0000318"/>
    <property type="project" value="GO_Central"/>
</dbReference>
<dbReference type="OMA" id="WHPEDIN"/>
<dbReference type="Gramene" id="KGN55060">
    <property type="protein sequence ID" value="KGN55060"/>
    <property type="gene ID" value="Csa_4G627110"/>
</dbReference>
<dbReference type="GO" id="GO:0005576">
    <property type="term" value="C:extracellular region"/>
    <property type="evidence" value="ECO:0007669"/>
    <property type="project" value="UniProtKB-SubCell"/>
</dbReference>
<keyword evidence="10" id="KW-1185">Reference proteome</keyword>
<proteinExistence type="inferred from homology"/>
<dbReference type="eggNOG" id="KOG1559">
    <property type="taxonomic scope" value="Eukaryota"/>
</dbReference>
<dbReference type="InterPro" id="IPR029062">
    <property type="entry name" value="Class_I_gatase-like"/>
</dbReference>